<evidence type="ECO:0000313" key="4">
    <source>
        <dbReference type="EMBL" id="MVP01697.1"/>
    </source>
</evidence>
<dbReference type="InterPro" id="IPR032599">
    <property type="entry name" value="YcdB/YcdC_rep_domain"/>
</dbReference>
<dbReference type="OrthoDB" id="2473368at2"/>
<feature type="region of interest" description="Disordered" evidence="1">
    <location>
        <begin position="29"/>
        <end position="50"/>
    </location>
</feature>
<gene>
    <name evidence="4" type="ORF">EDM21_19570</name>
</gene>
<sequence>MKIIRKAGTAVMTTALLLGSVTPVMADKAVPSTSPASTVNSNSGQGKEQLDLTQAEPKITKDKAVQLAKGYIPQPEGYTLQSANLHVNNGPDGKQRKTWNLEYSLKKNKESLGYMNYSLDADSGRLLGYNFYDNNPDRKPSYPPKTDLNLAKSIAADYITKLSPDLQKQVKYNDLRESSYKVPLNGVIAYPFGFERVVGGVPFPQNGIQIQIDGEGRLTEYRVDWNEDIKFDKGEGIISQVAAEKALNEASKPMLQYVIPYQMKERKPVIAYTMAAIQIDAKTGKPVQQGEAVKPADLQALTDKPQPSSGPIAGKEAALKRVQALIQIPANAKLEEASYGENVNEETKESESTWNFRWSLQDEEGNNTGAISLALNANNGELNYLSQYNHSGRNPFKASDIKVPYTEAAAKAVEFVKKTVPGSTHQLVLEQSSEPKVDPKATEIPREYSFEFSRYIDGVRVANDQVSVSVDKGTGMISNMYKSINKLPFPDKKPEVLDIEKAKDKLMSQYRLRLIYQTSVGEIPAGIPIEKYKAMIAAGAIGAIDQLNKNASLVYTLEDKYTRQAYFLDAVTGQWRNRDNGEVISLEPIKVSDIAGHWAQNELQLMLDYQALEVKDGKVNPDKSIKRGELIKMLVLADSGGGYYPTAAMKDRANSFADVTSSNEYFSYVETALDNKWIDRNSEEFNPDQPITREEMASLIVRALNYKKLTEYEAIFSRNFTDAADIKNIGTAAIVTGMGIMSAENGKFNSKAEVTRAQAATAFYRFLQKRY</sequence>
<protein>
    <recommendedName>
        <fullName evidence="3">SLH domain-containing protein</fullName>
    </recommendedName>
</protein>
<comment type="caution">
    <text evidence="4">The sequence shown here is derived from an EMBL/GenBank/DDBJ whole genome shotgun (WGS) entry which is preliminary data.</text>
</comment>
<dbReference type="InterPro" id="IPR001119">
    <property type="entry name" value="SLH_dom"/>
</dbReference>
<organism evidence="4 5">
    <name type="scientific">Paenibacillus lutrae</name>
    <dbReference type="NCBI Taxonomy" id="2078573"/>
    <lineage>
        <taxon>Bacteria</taxon>
        <taxon>Bacillati</taxon>
        <taxon>Bacillota</taxon>
        <taxon>Bacilli</taxon>
        <taxon>Bacillales</taxon>
        <taxon>Paenibacillaceae</taxon>
        <taxon>Paenibacillus</taxon>
    </lineage>
</organism>
<dbReference type="RefSeq" id="WP_157338128.1">
    <property type="nucleotide sequence ID" value="NZ_RHLK01000014.1"/>
</dbReference>
<proteinExistence type="predicted"/>
<feature type="compositionally biased region" description="Polar residues" evidence="1">
    <location>
        <begin position="31"/>
        <end position="46"/>
    </location>
</feature>
<keyword evidence="2" id="KW-0732">Signal</keyword>
<dbReference type="Proteomes" id="UP000490800">
    <property type="component" value="Unassembled WGS sequence"/>
</dbReference>
<evidence type="ECO:0000313" key="5">
    <source>
        <dbReference type="Proteomes" id="UP000490800"/>
    </source>
</evidence>
<dbReference type="Pfam" id="PF00395">
    <property type="entry name" value="SLH"/>
    <property type="match status" value="1"/>
</dbReference>
<accession>A0A7X3FLY6</accession>
<dbReference type="EMBL" id="RHLK01000014">
    <property type="protein sequence ID" value="MVP01697.1"/>
    <property type="molecule type" value="Genomic_DNA"/>
</dbReference>
<evidence type="ECO:0000259" key="3">
    <source>
        <dbReference type="PROSITE" id="PS51272"/>
    </source>
</evidence>
<evidence type="ECO:0000256" key="1">
    <source>
        <dbReference type="SAM" id="MobiDB-lite"/>
    </source>
</evidence>
<feature type="domain" description="SLH" evidence="3">
    <location>
        <begin position="586"/>
        <end position="648"/>
    </location>
</feature>
<name>A0A7X3FLY6_9BACL</name>
<dbReference type="PROSITE" id="PS51272">
    <property type="entry name" value="SLH"/>
    <property type="match status" value="2"/>
</dbReference>
<keyword evidence="5" id="KW-1185">Reference proteome</keyword>
<reference evidence="4 5" key="1">
    <citation type="journal article" date="2019" name="Microorganisms">
        <title>Paenibacillus lutrae sp. nov., A Chitinolytic Species Isolated from A River Otter in Castril Natural Park, Granada, Spain.</title>
        <authorList>
            <person name="Rodriguez M."/>
            <person name="Reina J.C."/>
            <person name="Bejar V."/>
            <person name="Llamas I."/>
        </authorList>
    </citation>
    <scope>NUCLEOTIDE SEQUENCE [LARGE SCALE GENOMIC DNA]</scope>
    <source>
        <strain evidence="4 5">N10</strain>
    </source>
</reference>
<feature type="domain" description="SLH" evidence="3">
    <location>
        <begin position="652"/>
        <end position="714"/>
    </location>
</feature>
<evidence type="ECO:0000256" key="2">
    <source>
        <dbReference type="SAM" id="SignalP"/>
    </source>
</evidence>
<dbReference type="Pfam" id="PF16244">
    <property type="entry name" value="DUF4901"/>
    <property type="match status" value="2"/>
</dbReference>
<feature type="chain" id="PRO_5031496677" description="SLH domain-containing protein" evidence="2">
    <location>
        <begin position="27"/>
        <end position="771"/>
    </location>
</feature>
<feature type="signal peptide" evidence="2">
    <location>
        <begin position="1"/>
        <end position="26"/>
    </location>
</feature>
<dbReference type="AlphaFoldDB" id="A0A7X3FLY6"/>